<evidence type="ECO:0000256" key="1">
    <source>
        <dbReference type="SAM" id="Phobius"/>
    </source>
</evidence>
<keyword evidence="1" id="KW-1133">Transmembrane helix</keyword>
<keyword evidence="1" id="KW-0472">Membrane</keyword>
<evidence type="ECO:0000313" key="3">
    <source>
        <dbReference type="Proteomes" id="UP000317638"/>
    </source>
</evidence>
<dbReference type="SUPFAM" id="SSF141318">
    <property type="entry name" value="TM0957-like"/>
    <property type="match status" value="1"/>
</dbReference>
<dbReference type="Gene3D" id="1.10.10.1260">
    <property type="entry name" value="Envelope glycoprotein gp160, DUF2291, helical domain"/>
    <property type="match status" value="1"/>
</dbReference>
<dbReference type="AlphaFoldDB" id="A0A553JZ05"/>
<protein>
    <submittedName>
        <fullName evidence="2">DUF2291 domain-containing protein</fullName>
    </submittedName>
</protein>
<dbReference type="PIRSF" id="PIRSF033535">
    <property type="entry name" value="UCP033535_plp"/>
    <property type="match status" value="1"/>
</dbReference>
<name>A0A553JZ05_9ACTN</name>
<keyword evidence="3" id="KW-1185">Reference proteome</keyword>
<dbReference type="Proteomes" id="UP000317638">
    <property type="component" value="Unassembled WGS sequence"/>
</dbReference>
<proteinExistence type="predicted"/>
<evidence type="ECO:0000313" key="2">
    <source>
        <dbReference type="EMBL" id="TRY17691.1"/>
    </source>
</evidence>
<gene>
    <name evidence="2" type="ORF">FOJ82_10410</name>
</gene>
<dbReference type="InterPro" id="IPR014582">
    <property type="entry name" value="UCP033535_lipo"/>
</dbReference>
<dbReference type="Pfam" id="PF10054">
    <property type="entry name" value="DUF2291"/>
    <property type="match status" value="1"/>
</dbReference>
<dbReference type="InterPro" id="IPR036215">
    <property type="entry name" value="TM0957-like_sf"/>
</dbReference>
<dbReference type="Gene3D" id="2.40.50.420">
    <property type="entry name" value="Envelope glycoprotein gp160, DUF2291, alpha/beta domain"/>
    <property type="match status" value="1"/>
</dbReference>
<keyword evidence="1" id="KW-0812">Transmembrane</keyword>
<accession>A0A553JZ05</accession>
<dbReference type="OrthoDB" id="6631333at2"/>
<organism evidence="2 3">
    <name type="scientific">Tessaracoccus rhinocerotis</name>
    <dbReference type="NCBI Taxonomy" id="1689449"/>
    <lineage>
        <taxon>Bacteria</taxon>
        <taxon>Bacillati</taxon>
        <taxon>Actinomycetota</taxon>
        <taxon>Actinomycetes</taxon>
        <taxon>Propionibacteriales</taxon>
        <taxon>Propionibacteriaceae</taxon>
        <taxon>Tessaracoccus</taxon>
    </lineage>
</organism>
<dbReference type="EMBL" id="VKKG01000004">
    <property type="protein sequence ID" value="TRY17691.1"/>
    <property type="molecule type" value="Genomic_DNA"/>
</dbReference>
<comment type="caution">
    <text evidence="2">The sequence shown here is derived from an EMBL/GenBank/DDBJ whole genome shotgun (WGS) entry which is preliminary data.</text>
</comment>
<feature type="transmembrane region" description="Helical" evidence="1">
    <location>
        <begin position="20"/>
        <end position="37"/>
    </location>
</feature>
<reference evidence="2 3" key="1">
    <citation type="submission" date="2019-07" db="EMBL/GenBank/DDBJ databases">
        <authorList>
            <person name="Zhou L.-Y."/>
        </authorList>
    </citation>
    <scope>NUCLEOTIDE SEQUENCE [LARGE SCALE GENOMIC DNA]</scope>
    <source>
        <strain evidence="2 3">YIM 101269</strain>
    </source>
</reference>
<sequence>MMSNAPERPFWKSPLLWRTVMWIGVMAVILGGTRFYAPGTEPADEAVGDENVIADPVSYAQEIYEAQVVPNITDNAVDLVTLLDAIDADPEQAGAEHGHRNGDSPFSYPVRVTGTVVEGTFGEAGLEVEGTGDVTVGVQTGPAITGTAVRDATGLVTFEMFLNQIDFAAVATELNNQVKSTVLAGTDFEALLGSEVTVLGAFTYDDPAHITITPIQIEADQ</sequence>